<keyword evidence="3" id="KW-1185">Reference proteome</keyword>
<name>A0A1M2V5Y6_TRAPU</name>
<dbReference type="AlphaFoldDB" id="A0A1M2V5Y6"/>
<protein>
    <submittedName>
        <fullName evidence="2">Uncharacterized protein</fullName>
    </submittedName>
</protein>
<comment type="caution">
    <text evidence="2">The sequence shown here is derived from an EMBL/GenBank/DDBJ whole genome shotgun (WGS) entry which is preliminary data.</text>
</comment>
<accession>A0A1M2V5Y6</accession>
<evidence type="ECO:0000256" key="1">
    <source>
        <dbReference type="SAM" id="MobiDB-lite"/>
    </source>
</evidence>
<proteinExistence type="predicted"/>
<reference evidence="2 3" key="1">
    <citation type="submission" date="2016-10" db="EMBL/GenBank/DDBJ databases">
        <title>Genome sequence of the basidiomycete white-rot fungus Trametes pubescens.</title>
        <authorList>
            <person name="Makela M.R."/>
            <person name="Granchi Z."/>
            <person name="Peng M."/>
            <person name="De Vries R.P."/>
            <person name="Grigoriev I."/>
            <person name="Riley R."/>
            <person name="Hilden K."/>
        </authorList>
    </citation>
    <scope>NUCLEOTIDE SEQUENCE [LARGE SCALE GENOMIC DNA]</scope>
    <source>
        <strain evidence="2 3">FBCC735</strain>
    </source>
</reference>
<evidence type="ECO:0000313" key="3">
    <source>
        <dbReference type="Proteomes" id="UP000184267"/>
    </source>
</evidence>
<dbReference type="EMBL" id="MNAD01001644">
    <property type="protein sequence ID" value="OJT02896.1"/>
    <property type="molecule type" value="Genomic_DNA"/>
</dbReference>
<sequence length="153" mass="16641">MQQQGEHNSVSSGLTVNRDGEPAASSRDTSHPLNNTDPSEIGVGAQDVTLGASTGVDTSNDDEYSIPPLEGDDPWPVQLSDEECLPLYQEQQVTPFSVLTEAEPPSYQEQQVNTPFPMLAEAEPPLYQEHQVTPPPLAEGESPPLRTQGQERF</sequence>
<gene>
    <name evidence="2" type="ORF">TRAPUB_6566</name>
</gene>
<evidence type="ECO:0000313" key="2">
    <source>
        <dbReference type="EMBL" id="OJT02896.1"/>
    </source>
</evidence>
<dbReference type="Proteomes" id="UP000184267">
    <property type="component" value="Unassembled WGS sequence"/>
</dbReference>
<feature type="region of interest" description="Disordered" evidence="1">
    <location>
        <begin position="96"/>
        <end position="153"/>
    </location>
</feature>
<feature type="compositionally biased region" description="Polar residues" evidence="1">
    <location>
        <begin position="1"/>
        <end position="15"/>
    </location>
</feature>
<organism evidence="2 3">
    <name type="scientific">Trametes pubescens</name>
    <name type="common">White-rot fungus</name>
    <dbReference type="NCBI Taxonomy" id="154538"/>
    <lineage>
        <taxon>Eukaryota</taxon>
        <taxon>Fungi</taxon>
        <taxon>Dikarya</taxon>
        <taxon>Basidiomycota</taxon>
        <taxon>Agaricomycotina</taxon>
        <taxon>Agaricomycetes</taxon>
        <taxon>Polyporales</taxon>
        <taxon>Polyporaceae</taxon>
        <taxon>Trametes</taxon>
    </lineage>
</organism>
<feature type="region of interest" description="Disordered" evidence="1">
    <location>
        <begin position="1"/>
        <end position="79"/>
    </location>
</feature>